<protein>
    <recommendedName>
        <fullName evidence="6">RING-type domain-containing protein</fullName>
    </recommendedName>
</protein>
<evidence type="ECO:0000256" key="3">
    <source>
        <dbReference type="ARBA" id="ARBA00022833"/>
    </source>
</evidence>
<dbReference type="AlphaFoldDB" id="A0A8T1QHH3"/>
<accession>A0A8T1QHH3</accession>
<evidence type="ECO:0000313" key="8">
    <source>
        <dbReference type="Proteomes" id="UP000811609"/>
    </source>
</evidence>
<feature type="chain" id="PRO_5035755171" description="RING-type domain-containing protein" evidence="5">
    <location>
        <begin position="19"/>
        <end position="152"/>
    </location>
</feature>
<dbReference type="SMART" id="SM00184">
    <property type="entry name" value="RING"/>
    <property type="match status" value="1"/>
</dbReference>
<gene>
    <name evidence="7" type="ORF">CIPAW_05G117400</name>
</gene>
<dbReference type="PANTHER" id="PTHR45969">
    <property type="entry name" value="RING ZINC FINGER PROTEIN-RELATED"/>
    <property type="match status" value="1"/>
</dbReference>
<dbReference type="Pfam" id="PF13639">
    <property type="entry name" value="zf-RING_2"/>
    <property type="match status" value="1"/>
</dbReference>
<reference evidence="7" key="1">
    <citation type="submission" date="2020-12" db="EMBL/GenBank/DDBJ databases">
        <title>WGS assembly of Carya illinoinensis cv. Pawnee.</title>
        <authorList>
            <person name="Platts A."/>
            <person name="Shu S."/>
            <person name="Wright S."/>
            <person name="Barry K."/>
            <person name="Edger P."/>
            <person name="Pires J.C."/>
            <person name="Schmutz J."/>
        </authorList>
    </citation>
    <scope>NUCLEOTIDE SEQUENCE</scope>
    <source>
        <tissue evidence="7">Leaf</tissue>
    </source>
</reference>
<dbReference type="EMBL" id="CM031813">
    <property type="protein sequence ID" value="KAG6654026.1"/>
    <property type="molecule type" value="Genomic_DNA"/>
</dbReference>
<proteinExistence type="predicted"/>
<sequence length="152" mass="18226">MWNYIYLIFTNLKWACNCLLYRAFCKEPNYNAQQLEVPWPEIGDRHHRQELNIEQYEHQPGRGDCTQVQCAVCLCTMEDGDEIRVLRCQHIFHRVCLDRWVGHMNHINPTCPICRDSLAPARIINELQAGVEVLYVNFYSNRSDNRERWWLR</sequence>
<dbReference type="Proteomes" id="UP000811609">
    <property type="component" value="Chromosome 5"/>
</dbReference>
<dbReference type="PROSITE" id="PS50089">
    <property type="entry name" value="ZF_RING_2"/>
    <property type="match status" value="1"/>
</dbReference>
<feature type="signal peptide" evidence="5">
    <location>
        <begin position="1"/>
        <end position="18"/>
    </location>
</feature>
<evidence type="ECO:0000259" key="6">
    <source>
        <dbReference type="PROSITE" id="PS50089"/>
    </source>
</evidence>
<keyword evidence="1" id="KW-0479">Metal-binding</keyword>
<organism evidence="7 8">
    <name type="scientific">Carya illinoinensis</name>
    <name type="common">Pecan</name>
    <dbReference type="NCBI Taxonomy" id="32201"/>
    <lineage>
        <taxon>Eukaryota</taxon>
        <taxon>Viridiplantae</taxon>
        <taxon>Streptophyta</taxon>
        <taxon>Embryophyta</taxon>
        <taxon>Tracheophyta</taxon>
        <taxon>Spermatophyta</taxon>
        <taxon>Magnoliopsida</taxon>
        <taxon>eudicotyledons</taxon>
        <taxon>Gunneridae</taxon>
        <taxon>Pentapetalae</taxon>
        <taxon>rosids</taxon>
        <taxon>fabids</taxon>
        <taxon>Fagales</taxon>
        <taxon>Juglandaceae</taxon>
        <taxon>Carya</taxon>
    </lineage>
</organism>
<evidence type="ECO:0000256" key="2">
    <source>
        <dbReference type="ARBA" id="ARBA00022771"/>
    </source>
</evidence>
<keyword evidence="3" id="KW-0862">Zinc</keyword>
<feature type="domain" description="RING-type" evidence="6">
    <location>
        <begin position="70"/>
        <end position="115"/>
    </location>
</feature>
<evidence type="ECO:0000256" key="1">
    <source>
        <dbReference type="ARBA" id="ARBA00022723"/>
    </source>
</evidence>
<dbReference type="InterPro" id="IPR001841">
    <property type="entry name" value="Znf_RING"/>
</dbReference>
<comment type="caution">
    <text evidence="7">The sequence shown here is derived from an EMBL/GenBank/DDBJ whole genome shotgun (WGS) entry which is preliminary data.</text>
</comment>
<keyword evidence="2 4" id="KW-0863">Zinc-finger</keyword>
<evidence type="ECO:0000256" key="5">
    <source>
        <dbReference type="SAM" id="SignalP"/>
    </source>
</evidence>
<dbReference type="PANTHER" id="PTHR45969:SF55">
    <property type="entry name" value="OS07G0686300 PROTEIN"/>
    <property type="match status" value="1"/>
</dbReference>
<dbReference type="GO" id="GO:0008270">
    <property type="term" value="F:zinc ion binding"/>
    <property type="evidence" value="ECO:0007669"/>
    <property type="project" value="UniProtKB-KW"/>
</dbReference>
<evidence type="ECO:0000313" key="7">
    <source>
        <dbReference type="EMBL" id="KAG6654026.1"/>
    </source>
</evidence>
<keyword evidence="5" id="KW-0732">Signal</keyword>
<dbReference type="GO" id="GO:0016567">
    <property type="term" value="P:protein ubiquitination"/>
    <property type="evidence" value="ECO:0007669"/>
    <property type="project" value="TreeGrafter"/>
</dbReference>
<dbReference type="GO" id="GO:0061630">
    <property type="term" value="F:ubiquitin protein ligase activity"/>
    <property type="evidence" value="ECO:0007669"/>
    <property type="project" value="TreeGrafter"/>
</dbReference>
<keyword evidence="8" id="KW-1185">Reference proteome</keyword>
<name>A0A8T1QHH3_CARIL</name>
<evidence type="ECO:0000256" key="4">
    <source>
        <dbReference type="PROSITE-ProRule" id="PRU00175"/>
    </source>
</evidence>